<dbReference type="Pfam" id="PF01323">
    <property type="entry name" value="DSBA"/>
    <property type="match status" value="1"/>
</dbReference>
<dbReference type="AlphaFoldDB" id="A0A212QUJ3"/>
<dbReference type="SUPFAM" id="SSF52833">
    <property type="entry name" value="Thioredoxin-like"/>
    <property type="match status" value="1"/>
</dbReference>
<dbReference type="InterPro" id="IPR036249">
    <property type="entry name" value="Thioredoxin-like_sf"/>
</dbReference>
<protein>
    <recommendedName>
        <fullName evidence="2">peptidylprolyl isomerase</fullName>
        <ecNumber evidence="2">5.2.1.8</ecNumber>
    </recommendedName>
</protein>
<sequence length="301" mass="33495">MRVVYRHFPLRTIHDKAMITAEASEAAGAQGKFWEMHDWLYEHQAEWVASSNITETLISAARTLGLDAERFRRDLEEGRYRAKVEAAYAEAVALGLPGTPFLLVNGRPWPQTLNYLEYAHLEAMVKLARLAERHFPAPPPMTIDPTRRYRAILKTEKGEVVIELFADRAPVTVNNFVFLARQGWYNDITFHYVISDVVAITGDPSGTGFGGPGYTIPDEITETLTFDAPGMVGMLNAGPNTGGSQFFITMAPLPQLNGRYAIFGRVVEGLEVVRALRPRDPEADPGAPPGDRLLEVVIEER</sequence>
<dbReference type="EMBL" id="FYEK01000024">
    <property type="protein sequence ID" value="SNB63361.1"/>
    <property type="molecule type" value="Genomic_DNA"/>
</dbReference>
<reference evidence="7" key="1">
    <citation type="submission" date="2017-06" db="EMBL/GenBank/DDBJ databases">
        <authorList>
            <person name="Varghese N."/>
            <person name="Submissions S."/>
        </authorList>
    </citation>
    <scope>NUCLEOTIDE SEQUENCE [LARGE SCALE GENOMIC DNA]</scope>
    <source>
        <strain evidence="7">JAD2</strain>
    </source>
</reference>
<name>A0A212QUJ3_9CHLR</name>
<evidence type="ECO:0000259" key="5">
    <source>
        <dbReference type="PROSITE" id="PS50072"/>
    </source>
</evidence>
<dbReference type="GO" id="GO:0016491">
    <property type="term" value="F:oxidoreductase activity"/>
    <property type="evidence" value="ECO:0007669"/>
    <property type="project" value="InterPro"/>
</dbReference>
<evidence type="ECO:0000313" key="7">
    <source>
        <dbReference type="Proteomes" id="UP000197025"/>
    </source>
</evidence>
<dbReference type="InterPro" id="IPR001853">
    <property type="entry name" value="DSBA-like_thioredoxin_dom"/>
</dbReference>
<dbReference type="PROSITE" id="PS50072">
    <property type="entry name" value="CSA_PPIASE_2"/>
    <property type="match status" value="1"/>
</dbReference>
<dbReference type="Gene3D" id="3.40.30.10">
    <property type="entry name" value="Glutaredoxin"/>
    <property type="match status" value="1"/>
</dbReference>
<keyword evidence="7" id="KW-1185">Reference proteome</keyword>
<evidence type="ECO:0000256" key="3">
    <source>
        <dbReference type="ARBA" id="ARBA00023110"/>
    </source>
</evidence>
<keyword evidence="3" id="KW-0697">Rotamase</keyword>
<dbReference type="GO" id="GO:0003755">
    <property type="term" value="F:peptidyl-prolyl cis-trans isomerase activity"/>
    <property type="evidence" value="ECO:0007669"/>
    <property type="project" value="UniProtKB-KW"/>
</dbReference>
<dbReference type="OrthoDB" id="9807797at2"/>
<evidence type="ECO:0000256" key="1">
    <source>
        <dbReference type="ARBA" id="ARBA00002388"/>
    </source>
</evidence>
<comment type="function">
    <text evidence="1">PPIases accelerate the folding of proteins. It catalyzes the cis-trans isomerization of proline imidic peptide bonds in oligopeptides.</text>
</comment>
<dbReference type="SUPFAM" id="SSF50891">
    <property type="entry name" value="Cyclophilin-like"/>
    <property type="match status" value="1"/>
</dbReference>
<dbReference type="PRINTS" id="PR00153">
    <property type="entry name" value="CSAPPISMRASE"/>
</dbReference>
<gene>
    <name evidence="6" type="ORF">SAMN02746019_00006260</name>
</gene>
<dbReference type="Proteomes" id="UP000197025">
    <property type="component" value="Unassembled WGS sequence"/>
</dbReference>
<evidence type="ECO:0000313" key="6">
    <source>
        <dbReference type="EMBL" id="SNB63361.1"/>
    </source>
</evidence>
<keyword evidence="4 6" id="KW-0413">Isomerase</keyword>
<dbReference type="InterPro" id="IPR044666">
    <property type="entry name" value="Cyclophilin_A-like"/>
</dbReference>
<dbReference type="InterPro" id="IPR029000">
    <property type="entry name" value="Cyclophilin-like_dom_sf"/>
</dbReference>
<dbReference type="InParanoid" id="A0A212QUJ3"/>
<dbReference type="PANTHER" id="PTHR45625">
    <property type="entry name" value="PEPTIDYL-PROLYL CIS-TRANS ISOMERASE-RELATED"/>
    <property type="match status" value="1"/>
</dbReference>
<dbReference type="EC" id="5.2.1.8" evidence="2"/>
<dbReference type="PANTHER" id="PTHR45625:SF4">
    <property type="entry name" value="PEPTIDYLPROLYL ISOMERASE DOMAIN AND WD REPEAT-CONTAINING PROTEIN 1"/>
    <property type="match status" value="1"/>
</dbReference>
<feature type="domain" description="PPIase cyclophilin-type" evidence="5">
    <location>
        <begin position="158"/>
        <end position="301"/>
    </location>
</feature>
<dbReference type="Gene3D" id="2.40.100.10">
    <property type="entry name" value="Cyclophilin-like"/>
    <property type="match status" value="1"/>
</dbReference>
<evidence type="ECO:0000256" key="2">
    <source>
        <dbReference type="ARBA" id="ARBA00013194"/>
    </source>
</evidence>
<dbReference type="InterPro" id="IPR002130">
    <property type="entry name" value="Cyclophilin-type_PPIase_dom"/>
</dbReference>
<accession>A0A212QUJ3</accession>
<dbReference type="CDD" id="cd00317">
    <property type="entry name" value="cyclophilin"/>
    <property type="match status" value="1"/>
</dbReference>
<dbReference type="Pfam" id="PF00160">
    <property type="entry name" value="Pro_isomerase"/>
    <property type="match status" value="1"/>
</dbReference>
<proteinExistence type="predicted"/>
<evidence type="ECO:0000256" key="4">
    <source>
        <dbReference type="ARBA" id="ARBA00023235"/>
    </source>
</evidence>
<organism evidence="6 7">
    <name type="scientific">Thermoflexus hugenholtzii JAD2</name>
    <dbReference type="NCBI Taxonomy" id="877466"/>
    <lineage>
        <taxon>Bacteria</taxon>
        <taxon>Bacillati</taxon>
        <taxon>Chloroflexota</taxon>
        <taxon>Thermoflexia</taxon>
        <taxon>Thermoflexales</taxon>
        <taxon>Thermoflexaceae</taxon>
        <taxon>Thermoflexus</taxon>
    </lineage>
</organism>